<comment type="caution">
    <text evidence="2">The sequence shown here is derived from an EMBL/GenBank/DDBJ whole genome shotgun (WGS) entry which is preliminary data.</text>
</comment>
<protein>
    <submittedName>
        <fullName evidence="2">Uncharacterized protein</fullName>
    </submittedName>
</protein>
<feature type="region of interest" description="Disordered" evidence="1">
    <location>
        <begin position="1"/>
        <end position="97"/>
    </location>
</feature>
<keyword evidence="3" id="KW-1185">Reference proteome</keyword>
<organism evidence="2 3">
    <name type="scientific">Streptomyces virginiae</name>
    <name type="common">Streptomyces cinnamonensis</name>
    <dbReference type="NCBI Taxonomy" id="1961"/>
    <lineage>
        <taxon>Bacteria</taxon>
        <taxon>Bacillati</taxon>
        <taxon>Actinomycetota</taxon>
        <taxon>Actinomycetes</taxon>
        <taxon>Kitasatosporales</taxon>
        <taxon>Streptomycetaceae</taxon>
        <taxon>Streptomyces</taxon>
    </lineage>
</organism>
<dbReference type="Proteomes" id="UP000660554">
    <property type="component" value="Unassembled WGS sequence"/>
</dbReference>
<evidence type="ECO:0000313" key="3">
    <source>
        <dbReference type="Proteomes" id="UP000660554"/>
    </source>
</evidence>
<evidence type="ECO:0000313" key="2">
    <source>
        <dbReference type="EMBL" id="GHI13632.1"/>
    </source>
</evidence>
<gene>
    <name evidence="2" type="ORF">Scinn_30950</name>
</gene>
<feature type="compositionally biased region" description="Low complexity" evidence="1">
    <location>
        <begin position="20"/>
        <end position="39"/>
    </location>
</feature>
<name>A0ABQ3NLJ3_STRVG</name>
<sequence length="97" mass="9554">MAAVCRAGGDLSRIRRSRCGAPPGVGRTGATAGRGPASGRARRAGRGRRADGARAVPAAGARDRGAPRAGTVPVAARGAGSGRCRVRPEPVSTKVAG</sequence>
<dbReference type="EMBL" id="BNDV01000008">
    <property type="protein sequence ID" value="GHI13632.1"/>
    <property type="molecule type" value="Genomic_DNA"/>
</dbReference>
<evidence type="ECO:0000256" key="1">
    <source>
        <dbReference type="SAM" id="MobiDB-lite"/>
    </source>
</evidence>
<proteinExistence type="predicted"/>
<reference evidence="3" key="1">
    <citation type="submission" date="2020-09" db="EMBL/GenBank/DDBJ databases">
        <title>Whole genome shotgun sequence of Streptomyces cinnamonensis NBRC 15873.</title>
        <authorList>
            <person name="Komaki H."/>
            <person name="Tamura T."/>
        </authorList>
    </citation>
    <scope>NUCLEOTIDE SEQUENCE [LARGE SCALE GENOMIC DNA]</scope>
    <source>
        <strain evidence="3">NBRC 15873</strain>
    </source>
</reference>
<accession>A0ABQ3NLJ3</accession>